<dbReference type="InterPro" id="IPR001878">
    <property type="entry name" value="Znf_CCHC"/>
</dbReference>
<gene>
    <name evidence="4" type="ORF">LWI29_013940</name>
</gene>
<accession>A0AA39RX98</accession>
<protein>
    <recommendedName>
        <fullName evidence="3">CCHC-type domain-containing protein</fullName>
    </recommendedName>
</protein>
<dbReference type="InterPro" id="IPR036875">
    <property type="entry name" value="Znf_CCHC_sf"/>
</dbReference>
<dbReference type="PANTHER" id="PTHR35046">
    <property type="entry name" value="ZINC KNUCKLE (CCHC-TYPE) FAMILY PROTEIN"/>
    <property type="match status" value="1"/>
</dbReference>
<name>A0AA39RX98_ACESA</name>
<feature type="region of interest" description="Disordered" evidence="2">
    <location>
        <begin position="38"/>
        <end position="93"/>
    </location>
</feature>
<comment type="caution">
    <text evidence="4">The sequence shown here is derived from an EMBL/GenBank/DDBJ whole genome shotgun (WGS) entry which is preliminary data.</text>
</comment>
<dbReference type="Gene3D" id="4.10.60.10">
    <property type="entry name" value="Zinc finger, CCHC-type"/>
    <property type="match status" value="1"/>
</dbReference>
<dbReference type="GO" id="GO:0008270">
    <property type="term" value="F:zinc ion binding"/>
    <property type="evidence" value="ECO:0007669"/>
    <property type="project" value="UniProtKB-KW"/>
</dbReference>
<feature type="compositionally biased region" description="Basic and acidic residues" evidence="2">
    <location>
        <begin position="38"/>
        <end position="51"/>
    </location>
</feature>
<feature type="domain" description="CCHC-type" evidence="3">
    <location>
        <begin position="190"/>
        <end position="207"/>
    </location>
</feature>
<reference evidence="4" key="2">
    <citation type="submission" date="2023-06" db="EMBL/GenBank/DDBJ databases">
        <authorList>
            <person name="Swenson N.G."/>
            <person name="Wegrzyn J.L."/>
            <person name="Mcevoy S.L."/>
        </authorList>
    </citation>
    <scope>NUCLEOTIDE SEQUENCE</scope>
    <source>
        <strain evidence="4">NS2018</strain>
        <tissue evidence="4">Leaf</tissue>
    </source>
</reference>
<reference evidence="4" key="1">
    <citation type="journal article" date="2022" name="Plant J.">
        <title>Strategies of tolerance reflected in two North American maple genomes.</title>
        <authorList>
            <person name="McEvoy S.L."/>
            <person name="Sezen U.U."/>
            <person name="Trouern-Trend A."/>
            <person name="McMahon S.M."/>
            <person name="Schaberg P.G."/>
            <person name="Yang J."/>
            <person name="Wegrzyn J.L."/>
            <person name="Swenson N.G."/>
        </authorList>
    </citation>
    <scope>NUCLEOTIDE SEQUENCE</scope>
    <source>
        <strain evidence="4">NS2018</strain>
    </source>
</reference>
<evidence type="ECO:0000256" key="2">
    <source>
        <dbReference type="SAM" id="MobiDB-lite"/>
    </source>
</evidence>
<dbReference type="PROSITE" id="PS50158">
    <property type="entry name" value="ZF_CCHC"/>
    <property type="match status" value="1"/>
</dbReference>
<keyword evidence="1" id="KW-0863">Zinc-finger</keyword>
<evidence type="ECO:0000313" key="5">
    <source>
        <dbReference type="Proteomes" id="UP001168877"/>
    </source>
</evidence>
<sequence length="304" mass="34928">MRRLPVRGRRIPKDGQVDEKDLQIAELKRVVEQLQRRLEWQDEHNQKRGDYRQSSGEESDVNPFHEEDEYEPNNAPCFHRRNQQRPYGRARDGDVKVDIPEFEGLKEEVSNAVRLQPFWTFTDVRKLAINIVKQREVKRSFYKPSYKPNTYKPSTSSSIKPTAQKQLLKPEVKSGGGATPKPFLNPNSTRKCFKCQGFGHIASDCPNQNIVTIIEEGPIQFDEDPNEDLEEEGGEVIVYADEGESLVIRRSLNAVLGNDEDWLRESIFFTRCTSQGKICKITLAPMKLEYRESKKEGNALLTGS</sequence>
<organism evidence="4 5">
    <name type="scientific">Acer saccharum</name>
    <name type="common">Sugar maple</name>
    <dbReference type="NCBI Taxonomy" id="4024"/>
    <lineage>
        <taxon>Eukaryota</taxon>
        <taxon>Viridiplantae</taxon>
        <taxon>Streptophyta</taxon>
        <taxon>Embryophyta</taxon>
        <taxon>Tracheophyta</taxon>
        <taxon>Spermatophyta</taxon>
        <taxon>Magnoliopsida</taxon>
        <taxon>eudicotyledons</taxon>
        <taxon>Gunneridae</taxon>
        <taxon>Pentapetalae</taxon>
        <taxon>rosids</taxon>
        <taxon>malvids</taxon>
        <taxon>Sapindales</taxon>
        <taxon>Sapindaceae</taxon>
        <taxon>Hippocastanoideae</taxon>
        <taxon>Acereae</taxon>
        <taxon>Acer</taxon>
    </lineage>
</organism>
<keyword evidence="1" id="KW-0862">Zinc</keyword>
<dbReference type="SMART" id="SM00343">
    <property type="entry name" value="ZnF_C2HC"/>
    <property type="match status" value="1"/>
</dbReference>
<dbReference type="AlphaFoldDB" id="A0AA39RX98"/>
<evidence type="ECO:0000313" key="4">
    <source>
        <dbReference type="EMBL" id="KAK0581448.1"/>
    </source>
</evidence>
<evidence type="ECO:0000256" key="1">
    <source>
        <dbReference type="PROSITE-ProRule" id="PRU00047"/>
    </source>
</evidence>
<dbReference type="GO" id="GO:0003676">
    <property type="term" value="F:nucleic acid binding"/>
    <property type="evidence" value="ECO:0007669"/>
    <property type="project" value="InterPro"/>
</dbReference>
<dbReference type="Proteomes" id="UP001168877">
    <property type="component" value="Unassembled WGS sequence"/>
</dbReference>
<evidence type="ECO:0000259" key="3">
    <source>
        <dbReference type="PROSITE" id="PS50158"/>
    </source>
</evidence>
<dbReference type="SUPFAM" id="SSF57756">
    <property type="entry name" value="Retrovirus zinc finger-like domains"/>
    <property type="match status" value="1"/>
</dbReference>
<keyword evidence="1" id="KW-0479">Metal-binding</keyword>
<keyword evidence="5" id="KW-1185">Reference proteome</keyword>
<dbReference type="Pfam" id="PF00098">
    <property type="entry name" value="zf-CCHC"/>
    <property type="match status" value="1"/>
</dbReference>
<dbReference type="EMBL" id="JAUESC010000384">
    <property type="protein sequence ID" value="KAK0581448.1"/>
    <property type="molecule type" value="Genomic_DNA"/>
</dbReference>
<dbReference type="PANTHER" id="PTHR35046:SF21">
    <property type="entry name" value="RETROTRANSPOSON GAG DOMAIN-CONTAINING PROTEIN-RELATED"/>
    <property type="match status" value="1"/>
</dbReference>
<proteinExistence type="predicted"/>